<dbReference type="AlphaFoldDB" id="A0AA39Y6M5"/>
<organism evidence="1 2">
    <name type="scientific">Cercophora newfieldiana</name>
    <dbReference type="NCBI Taxonomy" id="92897"/>
    <lineage>
        <taxon>Eukaryota</taxon>
        <taxon>Fungi</taxon>
        <taxon>Dikarya</taxon>
        <taxon>Ascomycota</taxon>
        <taxon>Pezizomycotina</taxon>
        <taxon>Sordariomycetes</taxon>
        <taxon>Sordariomycetidae</taxon>
        <taxon>Sordariales</taxon>
        <taxon>Lasiosphaeriaceae</taxon>
        <taxon>Cercophora</taxon>
    </lineage>
</organism>
<evidence type="ECO:0000313" key="2">
    <source>
        <dbReference type="Proteomes" id="UP001174936"/>
    </source>
</evidence>
<sequence>MTWGSYYYCAICGGPFGGCNFQTGSERCSFQATEEDETVQDGFNRGYDQNIIQHVEVLWTEIMLILGLKRDETACIVGPAFLEHGSGSSGVELDADEDGRYRTLRSHGKFYTYINSNGFDYAWKPLFPFHWPCYKLLARALTETNSNVPVATTTNQIDKHVLFIVMERKINTASKCLNLDYGLAATSQDYCWRSIPGYELLVAPFDETPSTSTLLRTTCTISPDALHFPAVKGDLTAKVKSDPFQKLPNEIIGIILGFPIDIVSVLNLCRASWSVRCVLQDNDLFWKGRIRIDLPCFFELHQLMAEDPELLRGKNVKGLLLALHEMTRPMKGMTGPFMGLANRRRVWSVCEQIAALYWDVARES</sequence>
<proteinExistence type="predicted"/>
<name>A0AA39Y6M5_9PEZI</name>
<protein>
    <recommendedName>
        <fullName evidence="3">F-box domain-containing protein</fullName>
    </recommendedName>
</protein>
<comment type="caution">
    <text evidence="1">The sequence shown here is derived from an EMBL/GenBank/DDBJ whole genome shotgun (WGS) entry which is preliminary data.</text>
</comment>
<dbReference type="EMBL" id="JAULSV010000004">
    <property type="protein sequence ID" value="KAK0647023.1"/>
    <property type="molecule type" value="Genomic_DNA"/>
</dbReference>
<evidence type="ECO:0000313" key="1">
    <source>
        <dbReference type="EMBL" id="KAK0647023.1"/>
    </source>
</evidence>
<dbReference type="InterPro" id="IPR036047">
    <property type="entry name" value="F-box-like_dom_sf"/>
</dbReference>
<evidence type="ECO:0008006" key="3">
    <source>
        <dbReference type="Google" id="ProtNLM"/>
    </source>
</evidence>
<keyword evidence="2" id="KW-1185">Reference proteome</keyword>
<accession>A0AA39Y6M5</accession>
<gene>
    <name evidence="1" type="ORF">B0T16DRAFT_171869</name>
</gene>
<dbReference type="Proteomes" id="UP001174936">
    <property type="component" value="Unassembled WGS sequence"/>
</dbReference>
<reference evidence="1" key="1">
    <citation type="submission" date="2023-06" db="EMBL/GenBank/DDBJ databases">
        <title>Genome-scale phylogeny and comparative genomics of the fungal order Sordariales.</title>
        <authorList>
            <consortium name="Lawrence Berkeley National Laboratory"/>
            <person name="Hensen N."/>
            <person name="Bonometti L."/>
            <person name="Westerberg I."/>
            <person name="Brannstrom I.O."/>
            <person name="Guillou S."/>
            <person name="Cros-Aarteil S."/>
            <person name="Calhoun S."/>
            <person name="Haridas S."/>
            <person name="Kuo A."/>
            <person name="Mondo S."/>
            <person name="Pangilinan J."/>
            <person name="Riley R."/>
            <person name="Labutti K."/>
            <person name="Andreopoulos B."/>
            <person name="Lipzen A."/>
            <person name="Chen C."/>
            <person name="Yanf M."/>
            <person name="Daum C."/>
            <person name="Ng V."/>
            <person name="Clum A."/>
            <person name="Steindorff A."/>
            <person name="Ohm R."/>
            <person name="Martin F."/>
            <person name="Silar P."/>
            <person name="Natvig D."/>
            <person name="Lalanne C."/>
            <person name="Gautier V."/>
            <person name="Ament-Velasquez S.L."/>
            <person name="Kruys A."/>
            <person name="Hutchinson M.I."/>
            <person name="Powell A.J."/>
            <person name="Barry K."/>
            <person name="Miller A.N."/>
            <person name="Grigoriev I.V."/>
            <person name="Debuchy R."/>
            <person name="Gladieux P."/>
            <person name="Thoren M.H."/>
            <person name="Johannesson H."/>
        </authorList>
    </citation>
    <scope>NUCLEOTIDE SEQUENCE</scope>
    <source>
        <strain evidence="1">SMH2532-1</strain>
    </source>
</reference>
<dbReference type="SUPFAM" id="SSF81383">
    <property type="entry name" value="F-box domain"/>
    <property type="match status" value="1"/>
</dbReference>